<dbReference type="EMBL" id="JAULSN010000002">
    <property type="protein sequence ID" value="KAK3379270.1"/>
    <property type="molecule type" value="Genomic_DNA"/>
</dbReference>
<feature type="region of interest" description="Disordered" evidence="1">
    <location>
        <begin position="255"/>
        <end position="522"/>
    </location>
</feature>
<comment type="caution">
    <text evidence="2">The sequence shown here is derived from an EMBL/GenBank/DDBJ whole genome shotgun (WGS) entry which is preliminary data.</text>
</comment>
<keyword evidence="3" id="KW-1185">Reference proteome</keyword>
<evidence type="ECO:0000256" key="1">
    <source>
        <dbReference type="SAM" id="MobiDB-lite"/>
    </source>
</evidence>
<evidence type="ECO:0000313" key="3">
    <source>
        <dbReference type="Proteomes" id="UP001287356"/>
    </source>
</evidence>
<feature type="compositionally biased region" description="Polar residues" evidence="1">
    <location>
        <begin position="334"/>
        <end position="343"/>
    </location>
</feature>
<feature type="compositionally biased region" description="Polar residues" evidence="1">
    <location>
        <begin position="1"/>
        <end position="13"/>
    </location>
</feature>
<feature type="compositionally biased region" description="Acidic residues" evidence="1">
    <location>
        <begin position="144"/>
        <end position="164"/>
    </location>
</feature>
<name>A0AAE0KN29_9PEZI</name>
<dbReference type="Proteomes" id="UP001287356">
    <property type="component" value="Unassembled WGS sequence"/>
</dbReference>
<proteinExistence type="predicted"/>
<reference evidence="2" key="2">
    <citation type="submission" date="2023-06" db="EMBL/GenBank/DDBJ databases">
        <authorList>
            <consortium name="Lawrence Berkeley National Laboratory"/>
            <person name="Haridas S."/>
            <person name="Hensen N."/>
            <person name="Bonometti L."/>
            <person name="Westerberg I."/>
            <person name="Brannstrom I.O."/>
            <person name="Guillou S."/>
            <person name="Cros-Aarteil S."/>
            <person name="Calhoun S."/>
            <person name="Kuo A."/>
            <person name="Mondo S."/>
            <person name="Pangilinan J."/>
            <person name="Riley R."/>
            <person name="Labutti K."/>
            <person name="Andreopoulos B."/>
            <person name="Lipzen A."/>
            <person name="Chen C."/>
            <person name="Yanf M."/>
            <person name="Daum C."/>
            <person name="Ng V."/>
            <person name="Clum A."/>
            <person name="Steindorff A."/>
            <person name="Ohm R."/>
            <person name="Martin F."/>
            <person name="Silar P."/>
            <person name="Natvig D."/>
            <person name="Lalanne C."/>
            <person name="Gautier V."/>
            <person name="Ament-Velasquez S.L."/>
            <person name="Kruys A."/>
            <person name="Hutchinson M.I."/>
            <person name="Powell A.J."/>
            <person name="Barry K."/>
            <person name="Miller A.N."/>
            <person name="Grigoriev I.V."/>
            <person name="Debuchy R."/>
            <person name="Gladieux P."/>
            <person name="Thoren M.H."/>
            <person name="Johannesson H."/>
        </authorList>
    </citation>
    <scope>NUCLEOTIDE SEQUENCE</scope>
    <source>
        <strain evidence="2">CBS 958.72</strain>
    </source>
</reference>
<evidence type="ECO:0000313" key="2">
    <source>
        <dbReference type="EMBL" id="KAK3379270.1"/>
    </source>
</evidence>
<feature type="region of interest" description="Disordered" evidence="1">
    <location>
        <begin position="1"/>
        <end position="236"/>
    </location>
</feature>
<dbReference type="AlphaFoldDB" id="A0AAE0KN29"/>
<feature type="compositionally biased region" description="Polar residues" evidence="1">
    <location>
        <begin position="372"/>
        <end position="391"/>
    </location>
</feature>
<protein>
    <submittedName>
        <fullName evidence="2">Uncharacterized protein</fullName>
    </submittedName>
</protein>
<feature type="compositionally biased region" description="Basic and acidic residues" evidence="1">
    <location>
        <begin position="442"/>
        <end position="453"/>
    </location>
</feature>
<accession>A0AAE0KN29</accession>
<feature type="compositionally biased region" description="Basic residues" evidence="1">
    <location>
        <begin position="98"/>
        <end position="110"/>
    </location>
</feature>
<sequence length="522" mass="57328">MPPQDQDSASSSHVLFGAAPRNSAIRTYSRKGKSRGARTLPDLRARPQQSDVPRRHTLQPAVQNDNGGLGESRSRERRKTHAQRPRESSAVSRVLARKDHKTQAHPHMRNVLRGNAENEKEGASSGSECSEMESSRHSSRAAVEFEEHEESNDEGENESEDEESPSTADSSLDNEQMVSSRLNFTQARRGPRRRPCLIFDKIPPRGFKKLQRNTNTGDKSPESLQYRLGDGFSADEAKPSGLIQLMRKRKQPFSIPASVGVLDLTQSTPPPPKKRKRSSRKDINEDNSFLPTPKLKKPARKAVEKRPKLDLQNQTTQAPPAPNTGEQRAKTQEEISANHGNEQSLKEGEASNDLTDPSRPGDGGIASEDKQPTQPKKTANATSLEIAQTATVPVESLDVGQEQGAEVAPGPELPKQPTSTTDAVNLKTTQTTDVPVESPDVEQGKDVEVRQDVVEVDASCPVPPPQCQNVIDPSSDWETFISETPSYGQRGRSQPPWPTSRRSALGAAVPRGQRTLRRANTH</sequence>
<organism evidence="2 3">
    <name type="scientific">Lasiosphaeria ovina</name>
    <dbReference type="NCBI Taxonomy" id="92902"/>
    <lineage>
        <taxon>Eukaryota</taxon>
        <taxon>Fungi</taxon>
        <taxon>Dikarya</taxon>
        <taxon>Ascomycota</taxon>
        <taxon>Pezizomycotina</taxon>
        <taxon>Sordariomycetes</taxon>
        <taxon>Sordariomycetidae</taxon>
        <taxon>Sordariales</taxon>
        <taxon>Lasiosphaeriaceae</taxon>
        <taxon>Lasiosphaeria</taxon>
    </lineage>
</organism>
<gene>
    <name evidence="2" type="ORF">B0T24DRAFT_589855</name>
</gene>
<feature type="compositionally biased region" description="Polar residues" evidence="1">
    <location>
        <begin position="165"/>
        <end position="186"/>
    </location>
</feature>
<reference evidence="2" key="1">
    <citation type="journal article" date="2023" name="Mol. Phylogenet. Evol.">
        <title>Genome-scale phylogeny and comparative genomics of the fungal order Sordariales.</title>
        <authorList>
            <person name="Hensen N."/>
            <person name="Bonometti L."/>
            <person name="Westerberg I."/>
            <person name="Brannstrom I.O."/>
            <person name="Guillou S."/>
            <person name="Cros-Aarteil S."/>
            <person name="Calhoun S."/>
            <person name="Haridas S."/>
            <person name="Kuo A."/>
            <person name="Mondo S."/>
            <person name="Pangilinan J."/>
            <person name="Riley R."/>
            <person name="LaButti K."/>
            <person name="Andreopoulos B."/>
            <person name="Lipzen A."/>
            <person name="Chen C."/>
            <person name="Yan M."/>
            <person name="Daum C."/>
            <person name="Ng V."/>
            <person name="Clum A."/>
            <person name="Steindorff A."/>
            <person name="Ohm R.A."/>
            <person name="Martin F."/>
            <person name="Silar P."/>
            <person name="Natvig D.O."/>
            <person name="Lalanne C."/>
            <person name="Gautier V."/>
            <person name="Ament-Velasquez S.L."/>
            <person name="Kruys A."/>
            <person name="Hutchinson M.I."/>
            <person name="Powell A.J."/>
            <person name="Barry K."/>
            <person name="Miller A.N."/>
            <person name="Grigoriev I.V."/>
            <person name="Debuchy R."/>
            <person name="Gladieux P."/>
            <person name="Hiltunen Thoren M."/>
            <person name="Johannesson H."/>
        </authorList>
    </citation>
    <scope>NUCLEOTIDE SEQUENCE</scope>
    <source>
        <strain evidence="2">CBS 958.72</strain>
    </source>
</reference>
<feature type="compositionally biased region" description="Polar residues" evidence="1">
    <location>
        <begin position="416"/>
        <end position="433"/>
    </location>
</feature>